<accession>A0ACD1GWW1</accession>
<reference evidence="1" key="1">
    <citation type="submission" date="2018-02" db="EMBL/GenBank/DDBJ databases">
        <title>The genomes of Aspergillus section Nigri reveals drivers in fungal speciation.</title>
        <authorList>
            <consortium name="DOE Joint Genome Institute"/>
            <person name="Vesth T.C."/>
            <person name="Nybo J."/>
            <person name="Theobald S."/>
            <person name="Brandl J."/>
            <person name="Frisvad J.C."/>
            <person name="Nielsen K.F."/>
            <person name="Lyhne E.K."/>
            <person name="Kogle M.E."/>
            <person name="Kuo A."/>
            <person name="Riley R."/>
            <person name="Clum A."/>
            <person name="Nolan M."/>
            <person name="Lipzen A."/>
            <person name="Salamov A."/>
            <person name="Henrissat B."/>
            <person name="Wiebenga A."/>
            <person name="De vries R.P."/>
            <person name="Grigoriev I.V."/>
            <person name="Mortensen U.H."/>
            <person name="Andersen M.R."/>
            <person name="Baker S.E."/>
        </authorList>
    </citation>
    <scope>NUCLEOTIDE SEQUENCE</scope>
    <source>
        <strain evidence="1">CBS 121060</strain>
    </source>
</reference>
<protein>
    <submittedName>
        <fullName evidence="1">Uncharacterized protein</fullName>
    </submittedName>
</protein>
<sequence length="123" mass="12604">MSPPQTIPTPLPEGSATGYSTALCWSQLGVETPGTGGCLLFRVSMAGGWLCDMDGKVCSRRKSLVAGTITLFLLACGLPVSGPAQRAPGWRFAPSQACYATPVSLRLVSQGLGMSLLALSSGG</sequence>
<evidence type="ECO:0000313" key="2">
    <source>
        <dbReference type="Proteomes" id="UP000249661"/>
    </source>
</evidence>
<dbReference type="Proteomes" id="UP000249661">
    <property type="component" value="Unassembled WGS sequence"/>
</dbReference>
<keyword evidence="2" id="KW-1185">Reference proteome</keyword>
<gene>
    <name evidence="1" type="ORF">BO66DRAFT_196237</name>
</gene>
<dbReference type="EMBL" id="KZ824990">
    <property type="protein sequence ID" value="RAH65743.1"/>
    <property type="molecule type" value="Genomic_DNA"/>
</dbReference>
<evidence type="ECO:0000313" key="1">
    <source>
        <dbReference type="EMBL" id="RAH65743.1"/>
    </source>
</evidence>
<proteinExistence type="predicted"/>
<name>A0ACD1GWW1_9EURO</name>
<organism evidence="1 2">
    <name type="scientific">Aspergillus aculeatinus CBS 121060</name>
    <dbReference type="NCBI Taxonomy" id="1448322"/>
    <lineage>
        <taxon>Eukaryota</taxon>
        <taxon>Fungi</taxon>
        <taxon>Dikarya</taxon>
        <taxon>Ascomycota</taxon>
        <taxon>Pezizomycotina</taxon>
        <taxon>Eurotiomycetes</taxon>
        <taxon>Eurotiomycetidae</taxon>
        <taxon>Eurotiales</taxon>
        <taxon>Aspergillaceae</taxon>
        <taxon>Aspergillus</taxon>
        <taxon>Aspergillus subgen. Circumdati</taxon>
    </lineage>
</organism>